<evidence type="ECO:0000313" key="6">
    <source>
        <dbReference type="Proteomes" id="UP001217838"/>
    </source>
</evidence>
<dbReference type="RefSeq" id="WP_272002207.1">
    <property type="nucleotide sequence ID" value="NZ_JAQNDN010000017.1"/>
</dbReference>
<feature type="domain" description="OmpA-like" evidence="4">
    <location>
        <begin position="24"/>
        <end position="144"/>
    </location>
</feature>
<sequence length="173" mass="18680">MVRAALALVLLLVACKQTGGAASPSSRPPPEVPPAFFAAGSNILTFDDRPVVQQAAQELEKNPELHVLLIGRTDSRGKPDQNMELGLQRAREMREAILLKSAGKIDPTRIHVGSRGQAEPTGDNNTEEGRAANRRVEFFFFYPDGTPLNSRFTGPIVIEGEETEPAPAPAPTK</sequence>
<dbReference type="CDD" id="cd07185">
    <property type="entry name" value="OmpA_C-like"/>
    <property type="match status" value="1"/>
</dbReference>
<feature type="chain" id="PRO_5046743932" evidence="3">
    <location>
        <begin position="22"/>
        <end position="173"/>
    </location>
</feature>
<name>A0ABT5BD82_9BACT</name>
<evidence type="ECO:0000256" key="1">
    <source>
        <dbReference type="PROSITE-ProRule" id="PRU00473"/>
    </source>
</evidence>
<evidence type="ECO:0000256" key="3">
    <source>
        <dbReference type="SAM" id="SignalP"/>
    </source>
</evidence>
<feature type="region of interest" description="Disordered" evidence="2">
    <location>
        <begin position="111"/>
        <end position="130"/>
    </location>
</feature>
<reference evidence="5 6" key="1">
    <citation type="submission" date="2022-11" db="EMBL/GenBank/DDBJ databases">
        <title>Minimal conservation of predation-associated metabolite biosynthetic gene clusters underscores biosynthetic potential of Myxococcota including descriptions for ten novel species: Archangium lansinium sp. nov., Myxococcus landrumus sp. nov., Nannocystis bai.</title>
        <authorList>
            <person name="Ahearne A."/>
            <person name="Stevens C."/>
            <person name="Dowd S."/>
        </authorList>
    </citation>
    <scope>NUCLEOTIDE SEQUENCE [LARGE SCALE GENOMIC DNA]</scope>
    <source>
        <strain evidence="5 6">NCELM</strain>
    </source>
</reference>
<dbReference type="InterPro" id="IPR006665">
    <property type="entry name" value="OmpA-like"/>
</dbReference>
<dbReference type="Gene3D" id="3.30.1330.60">
    <property type="entry name" value="OmpA-like domain"/>
    <property type="match status" value="1"/>
</dbReference>
<keyword evidence="3" id="KW-0732">Signal</keyword>
<dbReference type="PROSITE" id="PS51123">
    <property type="entry name" value="OMPA_2"/>
    <property type="match status" value="1"/>
</dbReference>
<dbReference type="SUPFAM" id="SSF103088">
    <property type="entry name" value="OmpA-like"/>
    <property type="match status" value="1"/>
</dbReference>
<comment type="caution">
    <text evidence="5">The sequence shown here is derived from an EMBL/GenBank/DDBJ whole genome shotgun (WGS) entry which is preliminary data.</text>
</comment>
<dbReference type="InterPro" id="IPR050330">
    <property type="entry name" value="Bact_OuterMem_StrucFunc"/>
</dbReference>
<dbReference type="Proteomes" id="UP001217838">
    <property type="component" value="Unassembled WGS sequence"/>
</dbReference>
<dbReference type="PROSITE" id="PS51257">
    <property type="entry name" value="PROKAR_LIPOPROTEIN"/>
    <property type="match status" value="1"/>
</dbReference>
<dbReference type="EMBL" id="JAQNDN010000017">
    <property type="protein sequence ID" value="MDC0671658.1"/>
    <property type="molecule type" value="Genomic_DNA"/>
</dbReference>
<accession>A0ABT5BD82</accession>
<gene>
    <name evidence="5" type="ORF">POL58_28180</name>
</gene>
<evidence type="ECO:0000313" key="5">
    <source>
        <dbReference type="EMBL" id="MDC0671658.1"/>
    </source>
</evidence>
<keyword evidence="1" id="KW-0472">Membrane</keyword>
<dbReference type="InterPro" id="IPR036737">
    <property type="entry name" value="OmpA-like_sf"/>
</dbReference>
<keyword evidence="6" id="KW-1185">Reference proteome</keyword>
<evidence type="ECO:0000259" key="4">
    <source>
        <dbReference type="PROSITE" id="PS51123"/>
    </source>
</evidence>
<dbReference type="Pfam" id="PF00691">
    <property type="entry name" value="OmpA"/>
    <property type="match status" value="1"/>
</dbReference>
<proteinExistence type="predicted"/>
<feature type="signal peptide" evidence="3">
    <location>
        <begin position="1"/>
        <end position="21"/>
    </location>
</feature>
<organism evidence="5 6">
    <name type="scientific">Nannocystis radixulma</name>
    <dbReference type="NCBI Taxonomy" id="2995305"/>
    <lineage>
        <taxon>Bacteria</taxon>
        <taxon>Pseudomonadati</taxon>
        <taxon>Myxococcota</taxon>
        <taxon>Polyangia</taxon>
        <taxon>Nannocystales</taxon>
        <taxon>Nannocystaceae</taxon>
        <taxon>Nannocystis</taxon>
    </lineage>
</organism>
<dbReference type="PANTHER" id="PTHR30329">
    <property type="entry name" value="STATOR ELEMENT OF FLAGELLAR MOTOR COMPLEX"/>
    <property type="match status" value="1"/>
</dbReference>
<evidence type="ECO:0000256" key="2">
    <source>
        <dbReference type="SAM" id="MobiDB-lite"/>
    </source>
</evidence>
<dbReference type="PANTHER" id="PTHR30329:SF21">
    <property type="entry name" value="LIPOPROTEIN YIAD-RELATED"/>
    <property type="match status" value="1"/>
</dbReference>
<protein>
    <submittedName>
        <fullName evidence="5">OmpA family protein</fullName>
    </submittedName>
</protein>